<keyword evidence="3" id="KW-1185">Reference proteome</keyword>
<gene>
    <name evidence="2" type="ORF">WMY93_009951</name>
</gene>
<organism evidence="2 3">
    <name type="scientific">Mugilogobius chulae</name>
    <name type="common">yellowstripe goby</name>
    <dbReference type="NCBI Taxonomy" id="88201"/>
    <lineage>
        <taxon>Eukaryota</taxon>
        <taxon>Metazoa</taxon>
        <taxon>Chordata</taxon>
        <taxon>Craniata</taxon>
        <taxon>Vertebrata</taxon>
        <taxon>Euteleostomi</taxon>
        <taxon>Actinopterygii</taxon>
        <taxon>Neopterygii</taxon>
        <taxon>Teleostei</taxon>
        <taxon>Neoteleostei</taxon>
        <taxon>Acanthomorphata</taxon>
        <taxon>Gobiaria</taxon>
        <taxon>Gobiiformes</taxon>
        <taxon>Gobioidei</taxon>
        <taxon>Gobiidae</taxon>
        <taxon>Gobionellinae</taxon>
        <taxon>Mugilogobius</taxon>
    </lineage>
</organism>
<proteinExistence type="predicted"/>
<feature type="region of interest" description="Disordered" evidence="1">
    <location>
        <begin position="230"/>
        <end position="294"/>
    </location>
</feature>
<dbReference type="Proteomes" id="UP001460270">
    <property type="component" value="Unassembled WGS sequence"/>
</dbReference>
<evidence type="ECO:0000313" key="3">
    <source>
        <dbReference type="Proteomes" id="UP001460270"/>
    </source>
</evidence>
<sequence length="294" mass="31548">MGNSVVRENNNEGSKGEAPISKVQRVEGNKDFRIFLKFVNGQSFSSVNPIRLAKALKDVLGEIKNAQIMADGKLLIVCSSEAQRKKAASLKMICEKQIESIAPMSKGGLKGVVYGVSLEMTMEDLLRGVEKAKASNRHGSINNIVITRPVEGSNALAVPSLPEINHNNNSSFCLRPYQLDNARSRLISEAKPARAWLVPGWETAWEYQVLFVSCYSCSMAQTMGAAGVSTSSLQNQPHSSGGKTLQHGENDVSANNLGDGPVPDNGSSKKVLAGPSAASGRDWSKEAPVVEGRH</sequence>
<protein>
    <submittedName>
        <fullName evidence="2">Uncharacterized protein</fullName>
    </submittedName>
</protein>
<dbReference type="EMBL" id="JBBPFD010000007">
    <property type="protein sequence ID" value="KAK7918667.1"/>
    <property type="molecule type" value="Genomic_DNA"/>
</dbReference>
<evidence type="ECO:0000313" key="2">
    <source>
        <dbReference type="EMBL" id="KAK7918667.1"/>
    </source>
</evidence>
<accession>A0AAW0P5P2</accession>
<feature type="compositionally biased region" description="Polar residues" evidence="1">
    <location>
        <begin position="1"/>
        <end position="13"/>
    </location>
</feature>
<comment type="caution">
    <text evidence="2">The sequence shown here is derived from an EMBL/GenBank/DDBJ whole genome shotgun (WGS) entry which is preliminary data.</text>
</comment>
<feature type="compositionally biased region" description="Polar residues" evidence="1">
    <location>
        <begin position="230"/>
        <end position="243"/>
    </location>
</feature>
<name>A0AAW0P5P2_9GOBI</name>
<feature type="region of interest" description="Disordered" evidence="1">
    <location>
        <begin position="1"/>
        <end position="20"/>
    </location>
</feature>
<dbReference type="AlphaFoldDB" id="A0AAW0P5P2"/>
<evidence type="ECO:0000256" key="1">
    <source>
        <dbReference type="SAM" id="MobiDB-lite"/>
    </source>
</evidence>
<reference evidence="3" key="1">
    <citation type="submission" date="2024-04" db="EMBL/GenBank/DDBJ databases">
        <title>Salinicola lusitanus LLJ914,a marine bacterium isolated from the Okinawa Trough.</title>
        <authorList>
            <person name="Li J."/>
        </authorList>
    </citation>
    <scope>NUCLEOTIDE SEQUENCE [LARGE SCALE GENOMIC DNA]</scope>
</reference>